<dbReference type="InterPro" id="IPR045324">
    <property type="entry name" value="Small_multidrug_res"/>
</dbReference>
<dbReference type="Gene3D" id="1.10.3730.20">
    <property type="match status" value="1"/>
</dbReference>
<evidence type="ECO:0000256" key="6">
    <source>
        <dbReference type="ARBA" id="ARBA00023136"/>
    </source>
</evidence>
<dbReference type="PANTHER" id="PTHR30561:SF0">
    <property type="entry name" value="GUANIDINIUM EXPORTER"/>
    <property type="match status" value="1"/>
</dbReference>
<dbReference type="NCBIfam" id="NF008512">
    <property type="entry name" value="PRK11431.1"/>
    <property type="match status" value="1"/>
</dbReference>
<feature type="transmembrane region" description="Helical" evidence="10">
    <location>
        <begin position="109"/>
        <end position="128"/>
    </location>
</feature>
<keyword evidence="2" id="KW-0813">Transport</keyword>
<evidence type="ECO:0000256" key="8">
    <source>
        <dbReference type="ARBA" id="ARBA00039168"/>
    </source>
</evidence>
<evidence type="ECO:0000256" key="7">
    <source>
        <dbReference type="ARBA" id="ARBA00038151"/>
    </source>
</evidence>
<proteinExistence type="inferred from homology"/>
<gene>
    <name evidence="11" type="ORF">ABID44_002500</name>
</gene>
<evidence type="ECO:0000313" key="12">
    <source>
        <dbReference type="Proteomes" id="UP001549143"/>
    </source>
</evidence>
<keyword evidence="6 10" id="KW-0472">Membrane</keyword>
<reference evidence="11 12" key="1">
    <citation type="submission" date="2024-06" db="EMBL/GenBank/DDBJ databases">
        <title>Genomic Encyclopedia of Type Strains, Phase IV (KMG-IV): sequencing the most valuable type-strain genomes for metagenomic binning, comparative biology and taxonomic classification.</title>
        <authorList>
            <person name="Goeker M."/>
        </authorList>
    </citation>
    <scope>NUCLEOTIDE SEQUENCE [LARGE SCALE GENOMIC DNA]</scope>
    <source>
        <strain evidence="11 12">DSM 19730</strain>
    </source>
</reference>
<comment type="similarity">
    <text evidence="7">Belongs to the drug/metabolite transporter (DMT) superfamily. Small multidrug resistance (SMR) (TC 2.A.7.1) family. Gdx/SugE subfamily.</text>
</comment>
<organism evidence="11 12">
    <name type="scientific">Aquamicrobium ahrensii</name>
    <dbReference type="NCBI Taxonomy" id="469551"/>
    <lineage>
        <taxon>Bacteria</taxon>
        <taxon>Pseudomonadati</taxon>
        <taxon>Pseudomonadota</taxon>
        <taxon>Alphaproteobacteria</taxon>
        <taxon>Hyphomicrobiales</taxon>
        <taxon>Phyllobacteriaceae</taxon>
        <taxon>Aquamicrobium</taxon>
    </lineage>
</organism>
<dbReference type="Proteomes" id="UP001549143">
    <property type="component" value="Unassembled WGS sequence"/>
</dbReference>
<evidence type="ECO:0000256" key="5">
    <source>
        <dbReference type="ARBA" id="ARBA00022989"/>
    </source>
</evidence>
<feature type="transmembrane region" description="Helical" evidence="10">
    <location>
        <begin position="84"/>
        <end position="103"/>
    </location>
</feature>
<comment type="subcellular location">
    <subcellularLocation>
        <location evidence="1 9">Cell membrane</location>
        <topology evidence="1 9">Multi-pass membrane protein</topology>
    </subcellularLocation>
</comment>
<evidence type="ECO:0000313" key="11">
    <source>
        <dbReference type="EMBL" id="MET3662166.1"/>
    </source>
</evidence>
<comment type="caution">
    <text evidence="11">The sequence shown here is derived from an EMBL/GenBank/DDBJ whole genome shotgun (WGS) entry which is preliminary data.</text>
</comment>
<evidence type="ECO:0000256" key="4">
    <source>
        <dbReference type="ARBA" id="ARBA00022692"/>
    </source>
</evidence>
<dbReference type="Pfam" id="PF00893">
    <property type="entry name" value="Multi_Drug_Res"/>
    <property type="match status" value="1"/>
</dbReference>
<protein>
    <recommendedName>
        <fullName evidence="8">Guanidinium exporter</fullName>
    </recommendedName>
</protein>
<name>A0ABV2KM72_9HYPH</name>
<dbReference type="InterPro" id="IPR037185">
    <property type="entry name" value="EmrE-like"/>
</dbReference>
<evidence type="ECO:0000256" key="3">
    <source>
        <dbReference type="ARBA" id="ARBA00022475"/>
    </source>
</evidence>
<keyword evidence="4 9" id="KW-0812">Transmembrane</keyword>
<feature type="transmembrane region" description="Helical" evidence="10">
    <location>
        <begin position="57"/>
        <end position="75"/>
    </location>
</feature>
<dbReference type="SUPFAM" id="SSF103481">
    <property type="entry name" value="Multidrug resistance efflux transporter EmrE"/>
    <property type="match status" value="1"/>
</dbReference>
<dbReference type="EMBL" id="JBEPMN010000009">
    <property type="protein sequence ID" value="MET3662166.1"/>
    <property type="molecule type" value="Genomic_DNA"/>
</dbReference>
<evidence type="ECO:0000256" key="1">
    <source>
        <dbReference type="ARBA" id="ARBA00004651"/>
    </source>
</evidence>
<keyword evidence="12" id="KW-1185">Reference proteome</keyword>
<evidence type="ECO:0000256" key="2">
    <source>
        <dbReference type="ARBA" id="ARBA00022448"/>
    </source>
</evidence>
<sequence length="129" mass="13378">MVSGPVGGLKSLFPAGTTRHMTERSMSWFLLFIAGLFEVGWAIGLKYTDGFSKPLPTVLTVLSMVISMVLLGFALKHLPVGTGYAVWTGIGTVGTALLGVFLLGEPATAARLGCIALIVSGIIGLKLAA</sequence>
<evidence type="ECO:0000256" key="9">
    <source>
        <dbReference type="RuleBase" id="RU003942"/>
    </source>
</evidence>
<feature type="transmembrane region" description="Helical" evidence="10">
    <location>
        <begin position="28"/>
        <end position="45"/>
    </location>
</feature>
<keyword evidence="5 10" id="KW-1133">Transmembrane helix</keyword>
<keyword evidence="3" id="KW-1003">Cell membrane</keyword>
<dbReference type="PANTHER" id="PTHR30561">
    <property type="entry name" value="SMR FAMILY PROTON-DEPENDENT DRUG EFFLUX TRANSPORTER SUGE"/>
    <property type="match status" value="1"/>
</dbReference>
<accession>A0ABV2KM72</accession>
<dbReference type="InterPro" id="IPR000390">
    <property type="entry name" value="Small_drug/metabolite_transptr"/>
</dbReference>
<evidence type="ECO:0000256" key="10">
    <source>
        <dbReference type="SAM" id="Phobius"/>
    </source>
</evidence>